<sequence>MFRVGILIVVLFSYILLVYELTEELEHICRCNVTINKENLYSRVMSTLERLYACERV</sequence>
<protein>
    <submittedName>
        <fullName evidence="1">Protein 4</fullName>
    </submittedName>
</protein>
<name>A0AA50QZB3_9RHAB</name>
<organism evidence="1">
    <name type="scientific">Aristolochia-associated cytorhabdovirus</name>
    <dbReference type="NCBI Taxonomy" id="3071548"/>
    <lineage>
        <taxon>Viruses</taxon>
        <taxon>Riboviria</taxon>
        <taxon>Orthornavirae</taxon>
        <taxon>Negarnaviricota</taxon>
        <taxon>Haploviricotina</taxon>
        <taxon>Monjiviricetes</taxon>
        <taxon>Mononegavirales</taxon>
        <taxon>Rhabdoviridae</taxon>
        <taxon>Betarhabdovirinae</taxon>
    </lineage>
</organism>
<evidence type="ECO:0000313" key="1">
    <source>
        <dbReference type="EMBL" id="WMD26759.1"/>
    </source>
</evidence>
<accession>A0AA50QZB3</accession>
<dbReference type="EMBL" id="OR090884">
    <property type="protein sequence ID" value="WMD26759.1"/>
    <property type="molecule type" value="Viral_cRNA"/>
</dbReference>
<proteinExistence type="predicted"/>
<reference evidence="1" key="1">
    <citation type="submission" date="2023-06" db="EMBL/GenBank/DDBJ databases">
        <title>Identification and characterization of a novel cytorhabdovirus infecting the liana Aristolochia giberti.</title>
        <authorList>
            <person name="Ramos-Gonzalez P.L."/>
            <person name="Potsclan-Barros M."/>
            <person name="Michea-Gonzalez G.L."/>
            <person name="Chabi-Jesus C."/>
            <person name="Harakava R."/>
            <person name="Lorenzo H."/>
            <person name="Freita-Astua J."/>
            <person name="Kitajima E.W."/>
        </authorList>
    </citation>
    <scope>NUCLEOTIDE SEQUENCE</scope>
    <source>
        <strain evidence="1">NOd1</strain>
    </source>
</reference>
<gene>
    <name evidence="1" type="primary">P4</name>
</gene>